<dbReference type="OrthoDB" id="3728306at2"/>
<dbReference type="Gene3D" id="3.10.520.10">
    <property type="entry name" value="ApbE-like domains"/>
    <property type="match status" value="1"/>
</dbReference>
<evidence type="ECO:0000256" key="8">
    <source>
        <dbReference type="ARBA" id="ARBA00022842"/>
    </source>
</evidence>
<dbReference type="EC" id="2.7.1.180" evidence="2"/>
<evidence type="ECO:0000256" key="4">
    <source>
        <dbReference type="ARBA" id="ARBA00022630"/>
    </source>
</evidence>
<keyword evidence="7" id="KW-0274">FAD</keyword>
<evidence type="ECO:0000256" key="6">
    <source>
        <dbReference type="ARBA" id="ARBA00022723"/>
    </source>
</evidence>
<evidence type="ECO:0000256" key="2">
    <source>
        <dbReference type="ARBA" id="ARBA00011955"/>
    </source>
</evidence>
<dbReference type="InterPro" id="IPR003374">
    <property type="entry name" value="ApbE-like_sf"/>
</dbReference>
<dbReference type="PANTHER" id="PTHR30040:SF2">
    <property type="entry name" value="FAD:PROTEIN FMN TRANSFERASE"/>
    <property type="match status" value="1"/>
</dbReference>
<dbReference type="GO" id="GO:0046872">
    <property type="term" value="F:metal ion binding"/>
    <property type="evidence" value="ECO:0007669"/>
    <property type="project" value="UniProtKB-KW"/>
</dbReference>
<dbReference type="PANTHER" id="PTHR30040">
    <property type="entry name" value="THIAMINE BIOSYNTHESIS LIPOPROTEIN APBE"/>
    <property type="match status" value="1"/>
</dbReference>
<dbReference type="InterPro" id="IPR024932">
    <property type="entry name" value="ApbE"/>
</dbReference>
<evidence type="ECO:0000256" key="9">
    <source>
        <dbReference type="ARBA" id="ARBA00031306"/>
    </source>
</evidence>
<evidence type="ECO:0000256" key="3">
    <source>
        <dbReference type="ARBA" id="ARBA00016337"/>
    </source>
</evidence>
<dbReference type="AlphaFoldDB" id="A0A3N0CD23"/>
<accession>A0A3N0CD23</accession>
<protein>
    <recommendedName>
        <fullName evidence="3">FAD:protein FMN transferase</fullName>
        <ecNumber evidence="2">2.7.1.180</ecNumber>
    </recommendedName>
    <alternativeName>
        <fullName evidence="9">Flavin transferase</fullName>
    </alternativeName>
</protein>
<comment type="caution">
    <text evidence="11">The sequence shown here is derived from an EMBL/GenBank/DDBJ whole genome shotgun (WGS) entry which is preliminary data.</text>
</comment>
<evidence type="ECO:0000256" key="10">
    <source>
        <dbReference type="ARBA" id="ARBA00048540"/>
    </source>
</evidence>
<evidence type="ECO:0000313" key="11">
    <source>
        <dbReference type="EMBL" id="RNL61189.1"/>
    </source>
</evidence>
<evidence type="ECO:0000256" key="7">
    <source>
        <dbReference type="ARBA" id="ARBA00022827"/>
    </source>
</evidence>
<keyword evidence="5 11" id="KW-0808">Transferase</keyword>
<keyword evidence="12" id="KW-1185">Reference proteome</keyword>
<comment type="catalytic activity">
    <reaction evidence="10">
        <text>L-threonyl-[protein] + FAD = FMN-L-threonyl-[protein] + AMP + H(+)</text>
        <dbReference type="Rhea" id="RHEA:36847"/>
        <dbReference type="Rhea" id="RHEA-COMP:11060"/>
        <dbReference type="Rhea" id="RHEA-COMP:11061"/>
        <dbReference type="ChEBI" id="CHEBI:15378"/>
        <dbReference type="ChEBI" id="CHEBI:30013"/>
        <dbReference type="ChEBI" id="CHEBI:57692"/>
        <dbReference type="ChEBI" id="CHEBI:74257"/>
        <dbReference type="ChEBI" id="CHEBI:456215"/>
        <dbReference type="EC" id="2.7.1.180"/>
    </reaction>
</comment>
<keyword evidence="6" id="KW-0479">Metal-binding</keyword>
<dbReference type="RefSeq" id="WP_123228901.1">
    <property type="nucleotide sequence ID" value="NZ_RJSE01000008.1"/>
</dbReference>
<evidence type="ECO:0000256" key="1">
    <source>
        <dbReference type="ARBA" id="ARBA00001946"/>
    </source>
</evidence>
<keyword evidence="8" id="KW-0460">Magnesium</keyword>
<organism evidence="11 12">
    <name type="scientific">Nocardioides marmoriginsengisoli</name>
    <dbReference type="NCBI Taxonomy" id="661483"/>
    <lineage>
        <taxon>Bacteria</taxon>
        <taxon>Bacillati</taxon>
        <taxon>Actinomycetota</taxon>
        <taxon>Actinomycetes</taxon>
        <taxon>Propionibacteriales</taxon>
        <taxon>Nocardioidaceae</taxon>
        <taxon>Nocardioides</taxon>
    </lineage>
</organism>
<evidence type="ECO:0000313" key="12">
    <source>
        <dbReference type="Proteomes" id="UP000267128"/>
    </source>
</evidence>
<dbReference type="EMBL" id="RJSE01000008">
    <property type="protein sequence ID" value="RNL61189.1"/>
    <property type="molecule type" value="Genomic_DNA"/>
</dbReference>
<evidence type="ECO:0000256" key="5">
    <source>
        <dbReference type="ARBA" id="ARBA00022679"/>
    </source>
</evidence>
<comment type="cofactor">
    <cofactor evidence="1">
        <name>Mg(2+)</name>
        <dbReference type="ChEBI" id="CHEBI:18420"/>
    </cofactor>
</comment>
<dbReference type="Pfam" id="PF02424">
    <property type="entry name" value="ApbE"/>
    <property type="match status" value="1"/>
</dbReference>
<name>A0A3N0CD23_9ACTN</name>
<reference evidence="11 12" key="1">
    <citation type="submission" date="2018-11" db="EMBL/GenBank/DDBJ databases">
        <authorList>
            <person name="Li F."/>
        </authorList>
    </citation>
    <scope>NUCLEOTIDE SEQUENCE [LARGE SCALE GENOMIC DNA]</scope>
    <source>
        <strain evidence="11 12">Gsoil 097</strain>
    </source>
</reference>
<keyword evidence="4" id="KW-0285">Flavoprotein</keyword>
<sequence>MTAAEWDVWSTTARLVVTDSAVLDEARGLCADVLSGIGRVASRFDPASELSALADDGRRQAVSPLLSDLIAEALGAAAASGGAVDPTIGGTLSDLGYDRDIALVRTGDRILARVRPVPGWQRVSLVGDVLTMPAGVLLDLGATAKASAADRCARAVAARFRVGALVAIGGDIATAGDSAGWQVEVRDLAEDVPAQVVVPAGWAISTSSTRRRTWTADGRLQHHLIDPRTSRPVVGTWAAVTAVARTCLAANTATTAAMVHGLRGQGWLDRTGLSARALTTDGRVVRFGGWDATERAA</sequence>
<proteinExistence type="predicted"/>
<dbReference type="Proteomes" id="UP000267128">
    <property type="component" value="Unassembled WGS sequence"/>
</dbReference>
<gene>
    <name evidence="11" type="ORF">EFK50_17620</name>
</gene>
<dbReference type="GO" id="GO:0016740">
    <property type="term" value="F:transferase activity"/>
    <property type="evidence" value="ECO:0007669"/>
    <property type="project" value="UniProtKB-KW"/>
</dbReference>
<dbReference type="SUPFAM" id="SSF143631">
    <property type="entry name" value="ApbE-like"/>
    <property type="match status" value="1"/>
</dbReference>